<dbReference type="Proteomes" id="UP000051936">
    <property type="component" value="Unassembled WGS sequence"/>
</dbReference>
<feature type="transmembrane region" description="Helical" evidence="1">
    <location>
        <begin position="25"/>
        <end position="43"/>
    </location>
</feature>
<dbReference type="STRING" id="989370.AOQ71_32880"/>
<keyword evidence="1" id="KW-0812">Transmembrane</keyword>
<dbReference type="AlphaFoldDB" id="A0A0R3D1A5"/>
<reference evidence="2 3" key="1">
    <citation type="submission" date="2015-09" db="EMBL/GenBank/DDBJ databases">
        <title>Draft Genome Sequence of Bradyrhizobium manausense Strain BR 3351T, a Novel Symbiotic Nitrogen-Fixing Alphaproteobacterium Isolated from Brazilian Amazon Rain Forest.</title>
        <authorList>
            <person name="De Araujo J.L."/>
            <person name="Zilli J.E."/>
        </authorList>
    </citation>
    <scope>NUCLEOTIDE SEQUENCE [LARGE SCALE GENOMIC DNA]</scope>
    <source>
        <strain evidence="2 3">BR3351</strain>
    </source>
</reference>
<evidence type="ECO:0000313" key="2">
    <source>
        <dbReference type="EMBL" id="KRQ03498.1"/>
    </source>
</evidence>
<keyword evidence="1" id="KW-1133">Transmembrane helix</keyword>
<keyword evidence="1" id="KW-0472">Membrane</keyword>
<sequence>MPSRIDSYTSVAKALSATLDLLKEVWPYIGGLVMAAVVAAWAYLTQWGYIPVLLFALVAFVLGLFGLKLLRGMPPKRDATVSDDSTKPTGNVYVTSHNQSGGITAQNVHVNTPVQRVMGDNLKSGLLKAVPRNKRVVVWSSMGSQEAHVLANEIFAFLRSSGFPVFGNSAHQQMFVTPLHGIRLREEGENFNVEVGLPDGSEVR</sequence>
<gene>
    <name evidence="2" type="ORF">AOQ71_32880</name>
</gene>
<evidence type="ECO:0000313" key="3">
    <source>
        <dbReference type="Proteomes" id="UP000051936"/>
    </source>
</evidence>
<name>A0A0R3D1A5_9BRAD</name>
<comment type="caution">
    <text evidence="2">The sequence shown here is derived from an EMBL/GenBank/DDBJ whole genome shotgun (WGS) entry which is preliminary data.</text>
</comment>
<accession>A0A0R3D1A5</accession>
<keyword evidence="3" id="KW-1185">Reference proteome</keyword>
<feature type="transmembrane region" description="Helical" evidence="1">
    <location>
        <begin position="49"/>
        <end position="67"/>
    </location>
</feature>
<organism evidence="2 3">
    <name type="scientific">Bradyrhizobium manausense</name>
    <dbReference type="NCBI Taxonomy" id="989370"/>
    <lineage>
        <taxon>Bacteria</taxon>
        <taxon>Pseudomonadati</taxon>
        <taxon>Pseudomonadota</taxon>
        <taxon>Alphaproteobacteria</taxon>
        <taxon>Hyphomicrobiales</taxon>
        <taxon>Nitrobacteraceae</taxon>
        <taxon>Bradyrhizobium</taxon>
    </lineage>
</organism>
<evidence type="ECO:0000256" key="1">
    <source>
        <dbReference type="SAM" id="Phobius"/>
    </source>
</evidence>
<dbReference type="EMBL" id="LJYG01000108">
    <property type="protein sequence ID" value="KRQ03498.1"/>
    <property type="molecule type" value="Genomic_DNA"/>
</dbReference>
<protein>
    <submittedName>
        <fullName evidence="2">Uncharacterized protein</fullName>
    </submittedName>
</protein>
<dbReference type="RefSeq" id="WP_057755993.1">
    <property type="nucleotide sequence ID" value="NZ_LJYG01000108.1"/>
</dbReference>
<proteinExistence type="predicted"/>